<dbReference type="InterPro" id="IPR036322">
    <property type="entry name" value="WD40_repeat_dom_sf"/>
</dbReference>
<sequence>MKAEAEELLSKIEAREDELLSLRKEVLAVVQKILVTVEEDRSELQSVGEVVATAAAIEEDEIAAQQKEANTSEIDDETPTAPTAKKIRLTGTSTSSPRDTKSDSVTESAHDTETVPSPEPSTELWCVCKKPDDGSYMVGCDRGDKCKVQWWHPQCAKDYIARRGYGLPPPENEADARRAHFSTEDGFRVYSIDPFKPAFSRRFRDVIPVEGEPRSDEPTSSGSSSSRRAEIAAASGGIGIVEMLYRCNILALVGGGRNPRFAPHKVILWDDRHPRPLAELSFRTTVRAVRMRRDMIVVAIDSKVYVYRFSDLTLIDSITTGQNPRGIMALSQDDDRAVLATVADQQKGRVRVSVYDVPLSTEARGPSRSSVILAHDSQISQLALDKTGSLLATSSDKLLSRPSAARATHCLANGLASQPASKGDFLRVVIAQTRPETAQCSLRREIKLKSYQRAASCGGPPPEGASEGMMGMCPAHQGACCDLIGFNKNYWCARAVLRS</sequence>
<dbReference type="InterPro" id="IPR013083">
    <property type="entry name" value="Znf_RING/FYVE/PHD"/>
</dbReference>
<dbReference type="SUPFAM" id="SSF50978">
    <property type="entry name" value="WD40 repeat-like"/>
    <property type="match status" value="1"/>
</dbReference>
<comment type="similarity">
    <text evidence="3">Belongs to the WD repeat PROPPIN family.</text>
</comment>
<evidence type="ECO:0000256" key="2">
    <source>
        <dbReference type="ARBA" id="ARBA00022737"/>
    </source>
</evidence>
<dbReference type="AlphaFoldDB" id="A0A7J6TNP1"/>
<evidence type="ECO:0000256" key="1">
    <source>
        <dbReference type="ARBA" id="ARBA00022574"/>
    </source>
</evidence>
<gene>
    <name evidence="5" type="primary">WDR45L_4</name>
    <name evidence="5" type="ORF">FOZ63_026042</name>
</gene>
<feature type="compositionally biased region" description="Basic and acidic residues" evidence="4">
    <location>
        <begin position="98"/>
        <end position="113"/>
    </location>
</feature>
<evidence type="ECO:0000256" key="4">
    <source>
        <dbReference type="SAM" id="MobiDB-lite"/>
    </source>
</evidence>
<comment type="caution">
    <text evidence="5">The sequence shown here is derived from an EMBL/GenBank/DDBJ whole genome shotgun (WGS) entry which is preliminary data.</text>
</comment>
<feature type="region of interest" description="Disordered" evidence="4">
    <location>
        <begin position="62"/>
        <end position="123"/>
    </location>
</feature>
<evidence type="ECO:0000313" key="5">
    <source>
        <dbReference type="EMBL" id="KAF4746272.1"/>
    </source>
</evidence>
<dbReference type="Proteomes" id="UP000553632">
    <property type="component" value="Unassembled WGS sequence"/>
</dbReference>
<keyword evidence="2" id="KW-0677">Repeat</keyword>
<dbReference type="InterPro" id="IPR015943">
    <property type="entry name" value="WD40/YVTN_repeat-like_dom_sf"/>
</dbReference>
<reference evidence="5 6" key="1">
    <citation type="submission" date="2020-04" db="EMBL/GenBank/DDBJ databases">
        <title>Perkinsus olseni comparative genomics.</title>
        <authorList>
            <person name="Bogema D.R."/>
        </authorList>
    </citation>
    <scope>NUCLEOTIDE SEQUENCE [LARGE SCALE GENOMIC DNA]</scope>
    <source>
        <strain evidence="5 6">ATCC PRA-207</strain>
    </source>
</reference>
<dbReference type="InterPro" id="IPR011011">
    <property type="entry name" value="Znf_FYVE_PHD"/>
</dbReference>
<keyword evidence="1" id="KW-0853">WD repeat</keyword>
<feature type="compositionally biased region" description="Basic and acidic residues" evidence="4">
    <location>
        <begin position="207"/>
        <end position="217"/>
    </location>
</feature>
<accession>A0A7J6TNP1</accession>
<dbReference type="InterPro" id="IPR048720">
    <property type="entry name" value="PROPPIN"/>
</dbReference>
<evidence type="ECO:0000256" key="3">
    <source>
        <dbReference type="ARBA" id="ARBA00025740"/>
    </source>
</evidence>
<dbReference type="SUPFAM" id="SSF57903">
    <property type="entry name" value="FYVE/PHD zinc finger"/>
    <property type="match status" value="1"/>
</dbReference>
<name>A0A7J6TNP1_PEROL</name>
<dbReference type="PANTHER" id="PTHR11227">
    <property type="entry name" value="WD-REPEAT PROTEIN INTERACTING WITH PHOSPHOINOSIDES WIPI -RELATED"/>
    <property type="match status" value="1"/>
</dbReference>
<dbReference type="Gene3D" id="3.30.40.10">
    <property type="entry name" value="Zinc/RING finger domain, C3HC4 (zinc finger)"/>
    <property type="match status" value="1"/>
</dbReference>
<dbReference type="Gene3D" id="2.130.10.10">
    <property type="entry name" value="YVTN repeat-like/Quinoprotein amine dehydrogenase"/>
    <property type="match status" value="1"/>
</dbReference>
<proteinExistence type="inferred from homology"/>
<feature type="region of interest" description="Disordered" evidence="4">
    <location>
        <begin position="207"/>
        <end position="228"/>
    </location>
</feature>
<organism evidence="5 6">
    <name type="scientific">Perkinsus olseni</name>
    <name type="common">Perkinsus atlanticus</name>
    <dbReference type="NCBI Taxonomy" id="32597"/>
    <lineage>
        <taxon>Eukaryota</taxon>
        <taxon>Sar</taxon>
        <taxon>Alveolata</taxon>
        <taxon>Perkinsozoa</taxon>
        <taxon>Perkinsea</taxon>
        <taxon>Perkinsida</taxon>
        <taxon>Perkinsidae</taxon>
        <taxon>Perkinsus</taxon>
    </lineage>
</organism>
<keyword evidence="6" id="KW-1185">Reference proteome</keyword>
<protein>
    <submittedName>
        <fullName evidence="5">WD repeat domain phosphoinositide-interacting protein 3</fullName>
    </submittedName>
</protein>
<dbReference type="EMBL" id="JABANO010009769">
    <property type="protein sequence ID" value="KAF4746272.1"/>
    <property type="molecule type" value="Genomic_DNA"/>
</dbReference>
<evidence type="ECO:0000313" key="6">
    <source>
        <dbReference type="Proteomes" id="UP000553632"/>
    </source>
</evidence>